<feature type="signal peptide" evidence="3">
    <location>
        <begin position="1"/>
        <end position="19"/>
    </location>
</feature>
<keyword evidence="8" id="KW-1185">Reference proteome</keyword>
<name>A0A2T0AL85_9FIRM</name>
<dbReference type="PROSITE" id="PS51257">
    <property type="entry name" value="PROKAR_LIPOPROTEIN"/>
    <property type="match status" value="1"/>
</dbReference>
<dbReference type="Gene3D" id="1.10.287.470">
    <property type="entry name" value="Helix hairpin bin"/>
    <property type="match status" value="1"/>
</dbReference>
<dbReference type="Gene3D" id="2.40.50.100">
    <property type="match status" value="1"/>
</dbReference>
<dbReference type="InterPro" id="IPR058625">
    <property type="entry name" value="MdtA-like_BSH"/>
</dbReference>
<evidence type="ECO:0000313" key="7">
    <source>
        <dbReference type="EMBL" id="PRR69243.1"/>
    </source>
</evidence>
<dbReference type="Pfam" id="PF25917">
    <property type="entry name" value="BSH_RND"/>
    <property type="match status" value="1"/>
</dbReference>
<feature type="domain" description="CusB-like beta-barrel" evidence="5">
    <location>
        <begin position="239"/>
        <end position="311"/>
    </location>
</feature>
<dbReference type="RefSeq" id="WP_170066387.1">
    <property type="nucleotide sequence ID" value="NZ_CP136419.1"/>
</dbReference>
<dbReference type="SUPFAM" id="SSF111369">
    <property type="entry name" value="HlyD-like secretion proteins"/>
    <property type="match status" value="1"/>
</dbReference>
<dbReference type="EMBL" id="PVXM01000056">
    <property type="protein sequence ID" value="PRR69243.1"/>
    <property type="molecule type" value="Genomic_DNA"/>
</dbReference>
<dbReference type="NCBIfam" id="TIGR01730">
    <property type="entry name" value="RND_mfp"/>
    <property type="match status" value="1"/>
</dbReference>
<evidence type="ECO:0000259" key="4">
    <source>
        <dbReference type="Pfam" id="PF25917"/>
    </source>
</evidence>
<comment type="similarity">
    <text evidence="1">Belongs to the membrane fusion protein (MFP) (TC 8.A.1) family.</text>
</comment>
<accession>A0A2T0AL85</accession>
<reference evidence="7 8" key="1">
    <citation type="submission" date="2018-03" db="EMBL/GenBank/DDBJ databases">
        <title>Genome sequence of Moorella humiferrea DSM 23265.</title>
        <authorList>
            <person name="Poehlein A."/>
            <person name="Daniel R."/>
        </authorList>
    </citation>
    <scope>NUCLEOTIDE SEQUENCE [LARGE SCALE GENOMIC DNA]</scope>
    <source>
        <strain evidence="7 8">DSM 23265</strain>
    </source>
</reference>
<dbReference type="GO" id="GO:1990281">
    <property type="term" value="C:efflux pump complex"/>
    <property type="evidence" value="ECO:0007669"/>
    <property type="project" value="TreeGrafter"/>
</dbReference>
<dbReference type="Pfam" id="PF25989">
    <property type="entry name" value="YknX_C"/>
    <property type="match status" value="1"/>
</dbReference>
<sequence length="392" mass="40274">MNRGRRKAFFCIIAAVMLAAILGGCGSKKQAGATAVPPVAVELAQVKRGSIAQMVRVTGIVRAGTTVQVMAAATGKVKAVYVNVGDKVSQGQVIAELDNAVQAASLEQAQATLEQAQLGLEQAGAALKQAEAQAAMDAANLQRIQTLYDQGAASRQQLDAANLAATVSRENLAAARASMEAARARIAAAEAGVRQAQTALDNTYVKAPVDGEVAARLVEPGALAQGPLVTLVTTGSLQVEIGVTEEDVNYLKPGGEVNVEIPAVDGKLQGRVASVGPAAEEASRVFKVKIDLPDPPAGVKPGMTATVTYTTRRVDNALLVPKNAVVKRGTQDVVYTVVDGKAVGRPVTTGVAGDEKVEIVKGLTAGDSIIVKGQDFISEGQPVEVVNGGAKE</sequence>
<evidence type="ECO:0000256" key="1">
    <source>
        <dbReference type="ARBA" id="ARBA00009477"/>
    </source>
</evidence>
<dbReference type="Pfam" id="PF25954">
    <property type="entry name" value="Beta-barrel_RND_2"/>
    <property type="match status" value="1"/>
</dbReference>
<feature type="chain" id="PRO_5038905072" evidence="3">
    <location>
        <begin position="20"/>
        <end position="392"/>
    </location>
</feature>
<feature type="domain" description="Multidrug resistance protein MdtA-like barrel-sandwich hybrid" evidence="4">
    <location>
        <begin position="66"/>
        <end position="225"/>
    </location>
</feature>
<dbReference type="AlphaFoldDB" id="A0A2T0AL85"/>
<dbReference type="Gene3D" id="2.40.30.170">
    <property type="match status" value="1"/>
</dbReference>
<evidence type="ECO:0000256" key="3">
    <source>
        <dbReference type="SAM" id="SignalP"/>
    </source>
</evidence>
<keyword evidence="2" id="KW-0175">Coiled coil</keyword>
<proteinExistence type="inferred from homology"/>
<dbReference type="InterPro" id="IPR058637">
    <property type="entry name" value="YknX-like_C"/>
</dbReference>
<dbReference type="InterPro" id="IPR006143">
    <property type="entry name" value="RND_pump_MFP"/>
</dbReference>
<evidence type="ECO:0000259" key="5">
    <source>
        <dbReference type="Pfam" id="PF25954"/>
    </source>
</evidence>
<organism evidence="7 8">
    <name type="scientific">Neomoorella humiferrea</name>
    <dbReference type="NCBI Taxonomy" id="676965"/>
    <lineage>
        <taxon>Bacteria</taxon>
        <taxon>Bacillati</taxon>
        <taxon>Bacillota</taxon>
        <taxon>Clostridia</taxon>
        <taxon>Neomoorellales</taxon>
        <taxon>Neomoorellaceae</taxon>
        <taxon>Neomoorella</taxon>
    </lineage>
</organism>
<dbReference type="GO" id="GO:0015562">
    <property type="term" value="F:efflux transmembrane transporter activity"/>
    <property type="evidence" value="ECO:0007669"/>
    <property type="project" value="TreeGrafter"/>
</dbReference>
<keyword evidence="3" id="KW-0732">Signal</keyword>
<evidence type="ECO:0000313" key="8">
    <source>
        <dbReference type="Proteomes" id="UP000238415"/>
    </source>
</evidence>
<feature type="domain" description="YknX-like C-terminal permuted SH3-like" evidence="6">
    <location>
        <begin position="318"/>
        <end position="385"/>
    </location>
</feature>
<protein>
    <submittedName>
        <fullName evidence="7">Macrolide export protein MacA</fullName>
    </submittedName>
</protein>
<gene>
    <name evidence="7" type="primary">macA_3</name>
    <name evidence="7" type="ORF">MOHU_23400</name>
</gene>
<dbReference type="PANTHER" id="PTHR30469">
    <property type="entry name" value="MULTIDRUG RESISTANCE PROTEIN MDTA"/>
    <property type="match status" value="1"/>
</dbReference>
<evidence type="ECO:0000256" key="2">
    <source>
        <dbReference type="SAM" id="Coils"/>
    </source>
</evidence>
<feature type="coiled-coil region" evidence="2">
    <location>
        <begin position="172"/>
        <end position="199"/>
    </location>
</feature>
<feature type="coiled-coil region" evidence="2">
    <location>
        <begin position="106"/>
        <end position="133"/>
    </location>
</feature>
<evidence type="ECO:0000259" key="6">
    <source>
        <dbReference type="Pfam" id="PF25989"/>
    </source>
</evidence>
<dbReference type="Proteomes" id="UP000238415">
    <property type="component" value="Unassembled WGS sequence"/>
</dbReference>
<dbReference type="Gene3D" id="2.40.420.20">
    <property type="match status" value="1"/>
</dbReference>
<comment type="caution">
    <text evidence="7">The sequence shown here is derived from an EMBL/GenBank/DDBJ whole genome shotgun (WGS) entry which is preliminary data.</text>
</comment>
<dbReference type="InterPro" id="IPR058792">
    <property type="entry name" value="Beta-barrel_RND_2"/>
</dbReference>